<dbReference type="AlphaFoldDB" id="A0A2G3NTE1"/>
<dbReference type="Proteomes" id="UP000222913">
    <property type="component" value="Unassembled WGS sequence"/>
</dbReference>
<evidence type="ECO:0000313" key="1">
    <source>
        <dbReference type="EMBL" id="PHV56831.1"/>
    </source>
</evidence>
<accession>A0A2G3NTE1</accession>
<evidence type="ECO:0000313" key="2">
    <source>
        <dbReference type="Proteomes" id="UP000222913"/>
    </source>
</evidence>
<reference evidence="1 2" key="1">
    <citation type="submission" date="2017-10" db="EMBL/GenBank/DDBJ databases">
        <title>Whole-genome sequence of three Streptococcus macedonicus strains isolated from Italian cheeses of the Veneto region.</title>
        <authorList>
            <person name="Treu L."/>
            <person name="De Diego-Diaz B."/>
            <person name="Papadimitriou K."/>
            <person name="Tsakalidou E."/>
            <person name="Corich V."/>
            <person name="Giacomini A."/>
        </authorList>
    </citation>
    <scope>NUCLEOTIDE SEQUENCE [LARGE SCALE GENOMIC DNA]</scope>
    <source>
        <strain evidence="1 2">27MV</strain>
    </source>
</reference>
<dbReference type="EMBL" id="PEBM01000037">
    <property type="protein sequence ID" value="PHV56831.1"/>
    <property type="molecule type" value="Genomic_DNA"/>
</dbReference>
<sequence>MDRKSLHFSNFSWVINIVTWSGLTGMVVTNPTNGGDAQAQVNGVSYNNIFDWLNAQYATN</sequence>
<proteinExistence type="predicted"/>
<protein>
    <submittedName>
        <fullName evidence="1">Uncharacterized protein</fullName>
    </submittedName>
</protein>
<name>A0A2G3NTE1_STRMC</name>
<organism evidence="1 2">
    <name type="scientific">Streptococcus macedonicus</name>
    <name type="common">Streptococcus gallolyticus macedonicus</name>
    <dbReference type="NCBI Taxonomy" id="59310"/>
    <lineage>
        <taxon>Bacteria</taxon>
        <taxon>Bacillati</taxon>
        <taxon>Bacillota</taxon>
        <taxon>Bacilli</taxon>
        <taxon>Lactobacillales</taxon>
        <taxon>Streptococcaceae</taxon>
        <taxon>Streptococcus</taxon>
    </lineage>
</organism>
<comment type="caution">
    <text evidence="1">The sequence shown here is derived from an EMBL/GenBank/DDBJ whole genome shotgun (WGS) entry which is preliminary data.</text>
</comment>
<dbReference type="RefSeq" id="WP_058621348.1">
    <property type="nucleotide sequence ID" value="NZ_JACYFV010000013.1"/>
</dbReference>
<gene>
    <name evidence="1" type="ORF">CS010_06645</name>
</gene>